<evidence type="ECO:0000313" key="2">
    <source>
        <dbReference type="EMBL" id="WOO79364.1"/>
    </source>
</evidence>
<accession>A0AAF1BK99</accession>
<organism evidence="2 3">
    <name type="scientific">Vanrija pseudolonga</name>
    <dbReference type="NCBI Taxonomy" id="143232"/>
    <lineage>
        <taxon>Eukaryota</taxon>
        <taxon>Fungi</taxon>
        <taxon>Dikarya</taxon>
        <taxon>Basidiomycota</taxon>
        <taxon>Agaricomycotina</taxon>
        <taxon>Tremellomycetes</taxon>
        <taxon>Trichosporonales</taxon>
        <taxon>Trichosporonaceae</taxon>
        <taxon>Vanrija</taxon>
    </lineage>
</organism>
<dbReference type="EMBL" id="CP086715">
    <property type="protein sequence ID" value="WOO79364.1"/>
    <property type="molecule type" value="Genomic_DNA"/>
</dbReference>
<protein>
    <submittedName>
        <fullName evidence="2">Uncharacterized protein</fullName>
    </submittedName>
</protein>
<name>A0AAF1BK99_9TREE</name>
<evidence type="ECO:0000256" key="1">
    <source>
        <dbReference type="SAM" id="MobiDB-lite"/>
    </source>
</evidence>
<dbReference type="Proteomes" id="UP000827549">
    <property type="component" value="Chromosome 2"/>
</dbReference>
<sequence>MTQTKDSVPPAAAPAVEAATAPAPAPPSSSNAPASDEATHEDKDEAAAAWAETSTAEPAAPTAADEADEADPAAQATAALTAAYDNVASAFAIAQAEWATQYRGMTTELSGLGADLSREAGTMGRELAKEYEGVRGALGATAGKVQSDVAAQVAGVRGEVLAGWRLLSSSLFGARAGAGAGGTETPTEDFCGVGVFDTEGVSHVPTTVVAGTPLPPQRATAPAPATAPRAPPAVADGEFDGGVGFFDTEGSATPVPAAAPPSYDEVVRAA</sequence>
<evidence type="ECO:0000313" key="3">
    <source>
        <dbReference type="Proteomes" id="UP000827549"/>
    </source>
</evidence>
<reference evidence="2" key="1">
    <citation type="submission" date="2023-10" db="EMBL/GenBank/DDBJ databases">
        <authorList>
            <person name="Noh H."/>
        </authorList>
    </citation>
    <scope>NUCLEOTIDE SEQUENCE</scope>
    <source>
        <strain evidence="2">DUCC4014</strain>
    </source>
</reference>
<dbReference type="AlphaFoldDB" id="A0AAF1BK99"/>
<feature type="compositionally biased region" description="Basic and acidic residues" evidence="1">
    <location>
        <begin position="37"/>
        <end position="46"/>
    </location>
</feature>
<feature type="compositionally biased region" description="Low complexity" evidence="1">
    <location>
        <begin position="217"/>
        <end position="236"/>
    </location>
</feature>
<feature type="compositionally biased region" description="Low complexity" evidence="1">
    <location>
        <begin position="1"/>
        <end position="36"/>
    </location>
</feature>
<gene>
    <name evidence="2" type="ORF">LOC62_02G002888</name>
</gene>
<dbReference type="GeneID" id="87806135"/>
<feature type="compositionally biased region" description="Low complexity" evidence="1">
    <location>
        <begin position="245"/>
        <end position="256"/>
    </location>
</feature>
<feature type="region of interest" description="Disordered" evidence="1">
    <location>
        <begin position="1"/>
        <end position="74"/>
    </location>
</feature>
<proteinExistence type="predicted"/>
<dbReference type="RefSeq" id="XP_062625396.1">
    <property type="nucleotide sequence ID" value="XM_062769412.1"/>
</dbReference>
<feature type="region of interest" description="Disordered" evidence="1">
    <location>
        <begin position="208"/>
        <end position="270"/>
    </location>
</feature>
<keyword evidence="3" id="KW-1185">Reference proteome</keyword>
<feature type="compositionally biased region" description="Low complexity" evidence="1">
    <location>
        <begin position="47"/>
        <end position="64"/>
    </location>
</feature>